<dbReference type="InterPro" id="IPR051797">
    <property type="entry name" value="TrmB-like"/>
</dbReference>
<dbReference type="CDD" id="cd09124">
    <property type="entry name" value="PLDc_like_TrmB_middle"/>
    <property type="match status" value="1"/>
</dbReference>
<keyword evidence="5" id="KW-1185">Reference proteome</keyword>
<evidence type="ECO:0000313" key="4">
    <source>
        <dbReference type="EMBL" id="MCD1294266.1"/>
    </source>
</evidence>
<dbReference type="AlphaFoldDB" id="A0AAP2W6M3"/>
<dbReference type="PANTHER" id="PTHR34293:SF1">
    <property type="entry name" value="HTH-TYPE TRANSCRIPTIONAL REGULATOR TRMBL2"/>
    <property type="match status" value="1"/>
</dbReference>
<dbReference type="Proteomes" id="UP001320159">
    <property type="component" value="Unassembled WGS sequence"/>
</dbReference>
<organism evidence="4 5">
    <name type="scientific">Methanooceanicella nereidis</name>
    <dbReference type="NCBI Taxonomy" id="2052831"/>
    <lineage>
        <taxon>Archaea</taxon>
        <taxon>Methanobacteriati</taxon>
        <taxon>Methanobacteriota</taxon>
        <taxon>Stenosarchaea group</taxon>
        <taxon>Methanomicrobia</taxon>
        <taxon>Methanocellales</taxon>
        <taxon>Methanocellaceae</taxon>
        <taxon>Methanooceanicella</taxon>
    </lineage>
</organism>
<accession>A0AAP2W6M3</accession>
<dbReference type="EMBL" id="PGCK01000003">
    <property type="protein sequence ID" value="MCD1294266.1"/>
    <property type="molecule type" value="Genomic_DNA"/>
</dbReference>
<dbReference type="Pfam" id="PF11495">
    <property type="entry name" value="Regulator_TrmB"/>
    <property type="match status" value="1"/>
</dbReference>
<dbReference type="Gene3D" id="3.30.870.10">
    <property type="entry name" value="Endonuclease Chain A"/>
    <property type="match status" value="1"/>
</dbReference>
<dbReference type="InterPro" id="IPR036388">
    <property type="entry name" value="WH-like_DNA-bd_sf"/>
</dbReference>
<dbReference type="InterPro" id="IPR002831">
    <property type="entry name" value="Tscrpt_reg_TrmB_N"/>
</dbReference>
<proteinExistence type="inferred from homology"/>
<comment type="similarity">
    <text evidence="1">Belongs to the transcriptional regulator TrmB family.</text>
</comment>
<reference evidence="4 5" key="1">
    <citation type="submission" date="2017-11" db="EMBL/GenBank/DDBJ databases">
        <title>Isolation and Characterization of Family Methanocellaceae Species from Potential Methane Hydrate Area Offshore Southwestern Taiwan.</title>
        <authorList>
            <person name="Zhang W.-L."/>
            <person name="Chen W.-C."/>
            <person name="Lai M.-C."/>
            <person name="Chen S.-C."/>
        </authorList>
    </citation>
    <scope>NUCLEOTIDE SEQUENCE [LARGE SCALE GENOMIC DNA]</scope>
    <source>
        <strain evidence="4 5">CWC-04</strain>
    </source>
</reference>
<dbReference type="InterPro" id="IPR021586">
    <property type="entry name" value="Tscrpt_reg_TrmB_C"/>
</dbReference>
<sequence length="263" mass="30225">MMLDEKMLDTLQRMGLTYYGASAYMALVEMGPSAAARIAEESGVPRSKIYEVLKRLEEENWVKVEKGRPLTYKANHPRDTIEERKSILYSDIDYASTELSRVYEHHIEKDAPKVWQFRGMDNILSRELDMMSRAKQEIIFLGALYSPEEIDQIKKHMSRAKRKGISVRIITRPALSLKDRTVDLVKEFSPVVPDIKLLKTPFIKFVVIDGKEILIMFSKVSEDVPDLDNVVAIWTPNRDIASLMQSNFNMMWGIAEPVEIGAR</sequence>
<feature type="domain" description="Transcription regulator TrmB C-terminal" evidence="3">
    <location>
        <begin position="114"/>
        <end position="258"/>
    </location>
</feature>
<evidence type="ECO:0000259" key="2">
    <source>
        <dbReference type="Pfam" id="PF01978"/>
    </source>
</evidence>
<gene>
    <name evidence="4" type="ORF">CUJ83_04550</name>
</gene>
<protein>
    <submittedName>
        <fullName evidence="4">Transcriptional regulator</fullName>
    </submittedName>
</protein>
<dbReference type="InterPro" id="IPR036390">
    <property type="entry name" value="WH_DNA-bd_sf"/>
</dbReference>
<evidence type="ECO:0000256" key="1">
    <source>
        <dbReference type="ARBA" id="ARBA00007287"/>
    </source>
</evidence>
<dbReference type="PANTHER" id="PTHR34293">
    <property type="entry name" value="HTH-TYPE TRANSCRIPTIONAL REGULATOR TRMBL2"/>
    <property type="match status" value="1"/>
</dbReference>
<comment type="caution">
    <text evidence="4">The sequence shown here is derived from an EMBL/GenBank/DDBJ whole genome shotgun (WGS) entry which is preliminary data.</text>
</comment>
<feature type="domain" description="Transcription regulator TrmB N-terminal" evidence="2">
    <location>
        <begin position="11"/>
        <end position="77"/>
    </location>
</feature>
<dbReference type="SUPFAM" id="SSF46785">
    <property type="entry name" value="Winged helix' DNA-binding domain"/>
    <property type="match status" value="1"/>
</dbReference>
<dbReference type="Pfam" id="PF01978">
    <property type="entry name" value="TrmB"/>
    <property type="match status" value="1"/>
</dbReference>
<name>A0AAP2W6M3_9EURY</name>
<dbReference type="SUPFAM" id="SSF56024">
    <property type="entry name" value="Phospholipase D/nuclease"/>
    <property type="match status" value="1"/>
</dbReference>
<evidence type="ECO:0000313" key="5">
    <source>
        <dbReference type="Proteomes" id="UP001320159"/>
    </source>
</evidence>
<dbReference type="RefSeq" id="WP_230741080.1">
    <property type="nucleotide sequence ID" value="NZ_PGCK01000003.1"/>
</dbReference>
<dbReference type="Gene3D" id="1.10.10.10">
    <property type="entry name" value="Winged helix-like DNA-binding domain superfamily/Winged helix DNA-binding domain"/>
    <property type="match status" value="1"/>
</dbReference>
<evidence type="ECO:0000259" key="3">
    <source>
        <dbReference type="Pfam" id="PF11495"/>
    </source>
</evidence>